<dbReference type="STRING" id="947166.A0A1D1UV48"/>
<keyword evidence="2 4" id="KW-0813">Transport</keyword>
<dbReference type="PANTHER" id="PTHR14146:SF0">
    <property type="entry name" value="EXOCYST COMPLEX COMPONENT 4"/>
    <property type="match status" value="1"/>
</dbReference>
<comment type="function">
    <text evidence="4">Component of the exocyst complex involved in the docking of exocytic vesicles with fusion sites on the plasma membrane.</text>
</comment>
<name>A0A1D1UV48_RAMVA</name>
<evidence type="ECO:0000313" key="7">
    <source>
        <dbReference type="Proteomes" id="UP000186922"/>
    </source>
</evidence>
<dbReference type="PANTHER" id="PTHR14146">
    <property type="entry name" value="EXOCYST COMPLEX COMPONENT 4"/>
    <property type="match status" value="1"/>
</dbReference>
<dbReference type="GO" id="GO:0032584">
    <property type="term" value="C:growth cone membrane"/>
    <property type="evidence" value="ECO:0007669"/>
    <property type="project" value="TreeGrafter"/>
</dbReference>
<evidence type="ECO:0000256" key="3">
    <source>
        <dbReference type="ARBA" id="ARBA00022483"/>
    </source>
</evidence>
<feature type="domain" description="Exocyst complex component Sec8 N-terminal" evidence="5">
    <location>
        <begin position="49"/>
        <end position="138"/>
    </location>
</feature>
<evidence type="ECO:0000256" key="4">
    <source>
        <dbReference type="RuleBase" id="RU367079"/>
    </source>
</evidence>
<comment type="similarity">
    <text evidence="1 4">Belongs to the SEC8 family.</text>
</comment>
<protein>
    <recommendedName>
        <fullName evidence="4">Exocyst complex component Sec8</fullName>
    </recommendedName>
</protein>
<gene>
    <name evidence="6" type="primary">RvY_05289-1</name>
    <name evidence="6" type="synonym">RvY_05289.1</name>
    <name evidence="6" type="ORF">RvY_05289</name>
</gene>
<reference evidence="6 7" key="1">
    <citation type="journal article" date="2016" name="Nat. Commun.">
        <title>Extremotolerant tardigrade genome and improved radiotolerance of human cultured cells by tardigrade-unique protein.</title>
        <authorList>
            <person name="Hashimoto T."/>
            <person name="Horikawa D.D."/>
            <person name="Saito Y."/>
            <person name="Kuwahara H."/>
            <person name="Kozuka-Hata H."/>
            <person name="Shin-I T."/>
            <person name="Minakuchi Y."/>
            <person name="Ohishi K."/>
            <person name="Motoyama A."/>
            <person name="Aizu T."/>
            <person name="Enomoto A."/>
            <person name="Kondo K."/>
            <person name="Tanaka S."/>
            <person name="Hara Y."/>
            <person name="Koshikawa S."/>
            <person name="Sagara H."/>
            <person name="Miura T."/>
            <person name="Yokobori S."/>
            <person name="Miyagawa K."/>
            <person name="Suzuki Y."/>
            <person name="Kubo T."/>
            <person name="Oyama M."/>
            <person name="Kohara Y."/>
            <person name="Fujiyama A."/>
            <person name="Arakawa K."/>
            <person name="Katayama T."/>
            <person name="Toyoda A."/>
            <person name="Kunieda T."/>
        </authorList>
    </citation>
    <scope>NUCLEOTIDE SEQUENCE [LARGE SCALE GENOMIC DNA]</scope>
    <source>
        <strain evidence="6 7">YOKOZUNA-1</strain>
    </source>
</reference>
<dbReference type="InterPro" id="IPR007191">
    <property type="entry name" value="Sec8_exocyst_N"/>
</dbReference>
<evidence type="ECO:0000259" key="5">
    <source>
        <dbReference type="Pfam" id="PF04048"/>
    </source>
</evidence>
<dbReference type="GO" id="GO:0000145">
    <property type="term" value="C:exocyst"/>
    <property type="evidence" value="ECO:0007669"/>
    <property type="project" value="UniProtKB-UniRule"/>
</dbReference>
<evidence type="ECO:0000256" key="2">
    <source>
        <dbReference type="ARBA" id="ARBA00022448"/>
    </source>
</evidence>
<dbReference type="GO" id="GO:0006612">
    <property type="term" value="P:protein targeting to membrane"/>
    <property type="evidence" value="ECO:0007669"/>
    <property type="project" value="UniProtKB-UniRule"/>
</dbReference>
<evidence type="ECO:0000313" key="6">
    <source>
        <dbReference type="EMBL" id="GAU93331.1"/>
    </source>
</evidence>
<dbReference type="GO" id="GO:0006893">
    <property type="term" value="P:Golgi to plasma membrane transport"/>
    <property type="evidence" value="ECO:0007669"/>
    <property type="project" value="TreeGrafter"/>
</dbReference>
<keyword evidence="7" id="KW-1185">Reference proteome</keyword>
<dbReference type="GO" id="GO:0007268">
    <property type="term" value="P:chemical synaptic transmission"/>
    <property type="evidence" value="ECO:0007669"/>
    <property type="project" value="TreeGrafter"/>
</dbReference>
<organism evidence="6 7">
    <name type="scientific">Ramazzottius varieornatus</name>
    <name type="common">Water bear</name>
    <name type="synonym">Tardigrade</name>
    <dbReference type="NCBI Taxonomy" id="947166"/>
    <lineage>
        <taxon>Eukaryota</taxon>
        <taxon>Metazoa</taxon>
        <taxon>Ecdysozoa</taxon>
        <taxon>Tardigrada</taxon>
        <taxon>Eutardigrada</taxon>
        <taxon>Parachela</taxon>
        <taxon>Hypsibioidea</taxon>
        <taxon>Ramazzottiidae</taxon>
        <taxon>Ramazzottius</taxon>
    </lineage>
</organism>
<sequence length="920" mass="106905">MSRKDQDVKTVKSAHLLHDFMRSVATIAAFEGPEKKDKERNRIEREFRRCDEQLSELIEQKRDELTSSAHTFSQVVIRLGSIKETSENVRSCLLTAKDHLRGKQEDLKALWLQSVELQEELKLLNAIDRVKDLPVEVREHVVHHRYLEAAQDIVQGLEVVNGKLKEVEAVSNVRGELQQARDDVTELMLHEVEQFLYVRTTSVVLRKFSMKRDEQNENDADGPEIPVSTVVQCLHRMERLADALKSNYHALNDELQQVFLRTTEMIHAINYVQILQNKDRPELLEQLIRLLTEQYTAIAEAHKAFLNEVHNVRFSADMDPILRKALDVYDMTDVWLAIESIMQRILAHYLDQRNEETKEAVDKRELQYMERIKAAWSRKRPKKITGIEFKFDNSTSTQVLNDYVAEERRKKLLDGGAATLSDTNDMELKKICVPSVKNITMVYPSIMKLCDEIDSSSNTNGKACVLSMYINRFVADVYLPLIEQNILDKLRAASKDDTMKLAPPSALKALKENQIKVLLNFYQVERQIEDLCDLLYAMPLHSQRILVMTGESINEFLIGLQTTFQRITAFLPGKEIPESVRWTDDEQFCLFYRALPGWYYRKPNEHVLIQGTTNEYETLMKMYDASSSEIMNVESVLRPIVLMMENCQWLSHMLEKTTRNLPVTDMTVNTSPRSEFVRPFKLIGTTNELHPIPTRYLDPLRLAAAALMDFAEKCFLAVHWEIRIRCLYYLYKPFVTTRLDLTLKEACEDTERRVGLLVTDLESIARTISHEVQESKFAFFFRSVGTLLRDIIIRSADQMVRVNSEAIECIKRCVFHLEKVLAQITGTRDPVLEEVRQFFDMFLTATKPGDIVSHMMEQRRSFSEREYEMAIRLLHRTYQHDNRRNSAVVLPDSHDHTVLSWTADEEVEQCRRILDSLTVK</sequence>
<keyword evidence="4" id="KW-0653">Protein transport</keyword>
<keyword evidence="3 4" id="KW-0268">Exocytosis</keyword>
<dbReference type="InterPro" id="IPR039682">
    <property type="entry name" value="Sec8/EXOC4"/>
</dbReference>
<dbReference type="Proteomes" id="UP000186922">
    <property type="component" value="Unassembled WGS sequence"/>
</dbReference>
<dbReference type="GO" id="GO:0090522">
    <property type="term" value="P:vesicle tethering involved in exocytosis"/>
    <property type="evidence" value="ECO:0007669"/>
    <property type="project" value="UniProtKB-UniRule"/>
</dbReference>
<accession>A0A1D1UV48</accession>
<dbReference type="GO" id="GO:0015031">
    <property type="term" value="P:protein transport"/>
    <property type="evidence" value="ECO:0007669"/>
    <property type="project" value="UniProtKB-KW"/>
</dbReference>
<dbReference type="OrthoDB" id="272977at2759"/>
<comment type="caution">
    <text evidence="6">The sequence shown here is derived from an EMBL/GenBank/DDBJ whole genome shotgun (WGS) entry which is preliminary data.</text>
</comment>
<evidence type="ECO:0000256" key="1">
    <source>
        <dbReference type="ARBA" id="ARBA00010470"/>
    </source>
</evidence>
<dbReference type="Pfam" id="PF04048">
    <property type="entry name" value="Sec8_N"/>
    <property type="match status" value="1"/>
</dbReference>
<dbReference type="GO" id="GO:0006904">
    <property type="term" value="P:vesicle docking involved in exocytosis"/>
    <property type="evidence" value="ECO:0007669"/>
    <property type="project" value="InterPro"/>
</dbReference>
<dbReference type="GO" id="GO:0045202">
    <property type="term" value="C:synapse"/>
    <property type="evidence" value="ECO:0007669"/>
    <property type="project" value="TreeGrafter"/>
</dbReference>
<dbReference type="EMBL" id="BDGG01000002">
    <property type="protein sequence ID" value="GAU93331.1"/>
    <property type="molecule type" value="Genomic_DNA"/>
</dbReference>
<proteinExistence type="inferred from homology"/>
<dbReference type="AlphaFoldDB" id="A0A1D1UV48"/>